<keyword evidence="6" id="KW-1185">Reference proteome</keyword>
<keyword evidence="3" id="KW-0804">Transcription</keyword>
<dbReference type="InterPro" id="IPR036388">
    <property type="entry name" value="WH-like_DNA-bd_sf"/>
</dbReference>
<proteinExistence type="predicted"/>
<protein>
    <submittedName>
        <fullName evidence="5">Helix-turn-helix domain-containing protein</fullName>
    </submittedName>
</protein>
<dbReference type="Proteomes" id="UP001197247">
    <property type="component" value="Unassembled WGS sequence"/>
</dbReference>
<evidence type="ECO:0000256" key="2">
    <source>
        <dbReference type="ARBA" id="ARBA00023125"/>
    </source>
</evidence>
<dbReference type="PROSITE" id="PS50987">
    <property type="entry name" value="HTH_ARSR_2"/>
    <property type="match status" value="1"/>
</dbReference>
<name>A0ABS5TT79_9ACTN</name>
<evidence type="ECO:0000256" key="3">
    <source>
        <dbReference type="ARBA" id="ARBA00023163"/>
    </source>
</evidence>
<gene>
    <name evidence="5" type="ORF">KIH74_33925</name>
</gene>
<dbReference type="SUPFAM" id="SSF46785">
    <property type="entry name" value="Winged helix' DNA-binding domain"/>
    <property type="match status" value="1"/>
</dbReference>
<organism evidence="5 6">
    <name type="scientific">Kineosporia corallincola</name>
    <dbReference type="NCBI Taxonomy" id="2835133"/>
    <lineage>
        <taxon>Bacteria</taxon>
        <taxon>Bacillati</taxon>
        <taxon>Actinomycetota</taxon>
        <taxon>Actinomycetes</taxon>
        <taxon>Kineosporiales</taxon>
        <taxon>Kineosporiaceae</taxon>
        <taxon>Kineosporia</taxon>
    </lineage>
</organism>
<dbReference type="Pfam" id="PF01022">
    <property type="entry name" value="HTH_5"/>
    <property type="match status" value="1"/>
</dbReference>
<dbReference type="RefSeq" id="WP_214160530.1">
    <property type="nucleotide sequence ID" value="NZ_JAHBAY010000022.1"/>
</dbReference>
<dbReference type="PRINTS" id="PR00778">
    <property type="entry name" value="HTHARSR"/>
</dbReference>
<accession>A0ABS5TT79</accession>
<dbReference type="PANTHER" id="PTHR43132:SF6">
    <property type="entry name" value="HTH-TYPE TRANSCRIPTIONAL REPRESSOR CZRA"/>
    <property type="match status" value="1"/>
</dbReference>
<evidence type="ECO:0000313" key="6">
    <source>
        <dbReference type="Proteomes" id="UP001197247"/>
    </source>
</evidence>
<dbReference type="Gene3D" id="1.10.10.10">
    <property type="entry name" value="Winged helix-like DNA-binding domain superfamily/Winged helix DNA-binding domain"/>
    <property type="match status" value="1"/>
</dbReference>
<reference evidence="5 6" key="1">
    <citation type="submission" date="2021-05" db="EMBL/GenBank/DDBJ databases">
        <title>Kineosporia and Streptomyces sp. nov. two new marine actinobacteria isolated from Coral.</title>
        <authorList>
            <person name="Buangrab K."/>
            <person name="Sutthacheep M."/>
            <person name="Yeemin T."/>
            <person name="Harunari E."/>
            <person name="Igarashi Y."/>
            <person name="Kanchanasin P."/>
            <person name="Tanasupawat S."/>
            <person name="Phongsopitanun W."/>
        </authorList>
    </citation>
    <scope>NUCLEOTIDE SEQUENCE [LARGE SCALE GENOMIC DNA]</scope>
    <source>
        <strain evidence="5 6">J2-2</strain>
    </source>
</reference>
<keyword evidence="1" id="KW-0805">Transcription regulation</keyword>
<dbReference type="PANTHER" id="PTHR43132">
    <property type="entry name" value="ARSENICAL RESISTANCE OPERON REPRESSOR ARSR-RELATED"/>
    <property type="match status" value="1"/>
</dbReference>
<dbReference type="EMBL" id="JAHBAY010000022">
    <property type="protein sequence ID" value="MBT0773993.1"/>
    <property type="molecule type" value="Genomic_DNA"/>
</dbReference>
<dbReference type="InterPro" id="IPR001845">
    <property type="entry name" value="HTH_ArsR_DNA-bd_dom"/>
</dbReference>
<comment type="caution">
    <text evidence="5">The sequence shown here is derived from an EMBL/GenBank/DDBJ whole genome shotgun (WGS) entry which is preliminary data.</text>
</comment>
<keyword evidence="2" id="KW-0238">DNA-binding</keyword>
<evidence type="ECO:0000259" key="4">
    <source>
        <dbReference type="PROSITE" id="PS50987"/>
    </source>
</evidence>
<dbReference type="InterPro" id="IPR051011">
    <property type="entry name" value="Metal_resp_trans_reg"/>
</dbReference>
<feature type="domain" description="HTH arsR-type" evidence="4">
    <location>
        <begin position="247"/>
        <end position="341"/>
    </location>
</feature>
<sequence>MIRIHLDEITRARTRITISPLLEMIRSLELLHRHPVAVPWPYTDWADRAREVLRTQPGTAPLRLYGDLYGKDHGRPTPDVFTPLPEQALPDLETELGLLRRTEPAVMREQFGKHYPEGIPAFLQVYEREPEAAFARLADAFATYWQLAVEPYWPAMRTALDEEVLRRARALATEGADALLLDLHGPQVWQAPVLSFPRHRKESTLVAVDQRLLLIPLIFAGNTSMVSTDHPHIQSISYQAPGQALLAARPPSSSPPDRLTVLLGPARSAVLLALRRPSSTTGLAQELKLAPSTVSEHLAGLLAAGLVRRRRSGRRVLYELEPAGAALLSLLGSPTQDGGFG</sequence>
<evidence type="ECO:0000313" key="5">
    <source>
        <dbReference type="EMBL" id="MBT0773993.1"/>
    </source>
</evidence>
<evidence type="ECO:0000256" key="1">
    <source>
        <dbReference type="ARBA" id="ARBA00023015"/>
    </source>
</evidence>
<dbReference type="SMART" id="SM00418">
    <property type="entry name" value="HTH_ARSR"/>
    <property type="match status" value="1"/>
</dbReference>
<dbReference type="InterPro" id="IPR036390">
    <property type="entry name" value="WH_DNA-bd_sf"/>
</dbReference>